<sequence length="61" mass="7087">MDISNDLTNRYMCLEIDCAIALSKHNLARKSVRQLRGTVKGMSFLNDMVDTEVEINRIWEK</sequence>
<keyword evidence="2" id="KW-1185">Reference proteome</keyword>
<gene>
    <name evidence="1" type="ORF">N1032_26690</name>
</gene>
<protein>
    <submittedName>
        <fullName evidence="1">Uncharacterized protein</fullName>
    </submittedName>
</protein>
<evidence type="ECO:0000313" key="2">
    <source>
        <dbReference type="Proteomes" id="UP001165586"/>
    </source>
</evidence>
<feature type="non-terminal residue" evidence="1">
    <location>
        <position position="61"/>
    </location>
</feature>
<evidence type="ECO:0000313" key="1">
    <source>
        <dbReference type="EMBL" id="MCS5737323.1"/>
    </source>
</evidence>
<proteinExistence type="predicted"/>
<dbReference type="RefSeq" id="WP_259543682.1">
    <property type="nucleotide sequence ID" value="NZ_JANLCJ010000599.1"/>
</dbReference>
<organism evidence="1 2">
    <name type="scientific">Herbiconiux daphne</name>
    <dbReference type="NCBI Taxonomy" id="2970914"/>
    <lineage>
        <taxon>Bacteria</taxon>
        <taxon>Bacillati</taxon>
        <taxon>Actinomycetota</taxon>
        <taxon>Actinomycetes</taxon>
        <taxon>Micrococcales</taxon>
        <taxon>Microbacteriaceae</taxon>
        <taxon>Herbiconiux</taxon>
    </lineage>
</organism>
<reference evidence="1" key="1">
    <citation type="submission" date="2022-08" db="EMBL/GenBank/DDBJ databases">
        <authorList>
            <person name="Deng Y."/>
            <person name="Han X.-F."/>
            <person name="Zhang Y.-Q."/>
        </authorList>
    </citation>
    <scope>NUCLEOTIDE SEQUENCE</scope>
    <source>
        <strain evidence="1">CPCC 203386</strain>
    </source>
</reference>
<name>A0ABT2HBI3_9MICO</name>
<dbReference type="Proteomes" id="UP001165586">
    <property type="component" value="Unassembled WGS sequence"/>
</dbReference>
<comment type="caution">
    <text evidence="1">The sequence shown here is derived from an EMBL/GenBank/DDBJ whole genome shotgun (WGS) entry which is preliminary data.</text>
</comment>
<accession>A0ABT2HBI3</accession>
<dbReference type="EMBL" id="JANLCJ010000599">
    <property type="protein sequence ID" value="MCS5737323.1"/>
    <property type="molecule type" value="Genomic_DNA"/>
</dbReference>